<reference evidence="1 2" key="1">
    <citation type="submission" date="2020-05" db="EMBL/GenBank/DDBJ databases">
        <title>Strain PA2F3 complete genome.</title>
        <authorList>
            <person name="Kim Y.-S."/>
            <person name="Kim S.-J."/>
            <person name="Jung H.-k."/>
            <person name="Kim S.-E."/>
            <person name="Kim K.-H."/>
        </authorList>
    </citation>
    <scope>NUCLEOTIDE SEQUENCE [LARGE SCALE GENOMIC DNA]</scope>
    <source>
        <strain evidence="1 2">PA2F3</strain>
    </source>
</reference>
<proteinExistence type="predicted"/>
<gene>
    <name evidence="1" type="ORF">HQM25_01915</name>
</gene>
<dbReference type="AlphaFoldDB" id="A0A7D4QB81"/>
<sequence length="151" mass="15906">MRAVLVIGATGILAPAASRLSERGIHVVGISRKGREGTVAVDAHDSDALTEALADATWDAAMVYEPAVSQKSLAYIHGATPGRCVVVRTSAAADPARGTLVIPRDTLQLGWTADTPHRWHTPSEVSAAALDVLADGQPRTLGTVRPWQDRP</sequence>
<protein>
    <submittedName>
        <fullName evidence="1">Uncharacterized protein</fullName>
    </submittedName>
</protein>
<evidence type="ECO:0000313" key="2">
    <source>
        <dbReference type="Proteomes" id="UP000502498"/>
    </source>
</evidence>
<dbReference type="Proteomes" id="UP000502498">
    <property type="component" value="Chromosome"/>
</dbReference>
<dbReference type="RefSeq" id="WP_172988657.1">
    <property type="nucleotide sequence ID" value="NZ_CP054038.1"/>
</dbReference>
<dbReference type="EMBL" id="CP054038">
    <property type="protein sequence ID" value="QKJ18277.1"/>
    <property type="molecule type" value="Genomic_DNA"/>
</dbReference>
<accession>A0A7D4QB81</accession>
<evidence type="ECO:0000313" key="1">
    <source>
        <dbReference type="EMBL" id="QKJ18277.1"/>
    </source>
</evidence>
<organism evidence="1 2">
    <name type="scientific">Microbacterium hominis</name>
    <dbReference type="NCBI Taxonomy" id="162426"/>
    <lineage>
        <taxon>Bacteria</taxon>
        <taxon>Bacillati</taxon>
        <taxon>Actinomycetota</taxon>
        <taxon>Actinomycetes</taxon>
        <taxon>Micrococcales</taxon>
        <taxon>Microbacteriaceae</taxon>
        <taxon>Microbacterium</taxon>
    </lineage>
</organism>
<name>A0A7D4QB81_9MICO</name>